<dbReference type="Proteomes" id="UP000009102">
    <property type="component" value="Chromosome"/>
</dbReference>
<keyword evidence="5" id="KW-1185">Reference proteome</keyword>
<accession>D0KZI7</accession>
<dbReference type="SUPFAM" id="SSF55469">
    <property type="entry name" value="FMN-dependent nitroreductase-like"/>
    <property type="match status" value="1"/>
</dbReference>
<evidence type="ECO:0000313" key="4">
    <source>
        <dbReference type="EMBL" id="ACX95860.1"/>
    </source>
</evidence>
<sequence length="213" mass="23700">MDTLTAIHQRFSANRFDPNRPVSAELLDQLIDAARQAPSAFNLQQTRFFAVQDLEARKVLRAIAYNQAKVEEAPLVIVVLGDLNAHEQFEEVANADKQAGIYDQGLAEYFTNAVKTGYADASRAHDEAIRSGALAAMNLMNAATSLGLVTGPMIGFDQDKFRETFLISERYLPVIMITVGYNAPGNWPHKTRHPIEKLLERHGRPGEKNTFSE</sequence>
<dbReference type="STRING" id="555778.Hneap_1024"/>
<protein>
    <submittedName>
        <fullName evidence="4">Nitroreductase</fullName>
    </submittedName>
</protein>
<evidence type="ECO:0000256" key="1">
    <source>
        <dbReference type="ARBA" id="ARBA00007118"/>
    </source>
</evidence>
<evidence type="ECO:0000259" key="3">
    <source>
        <dbReference type="Pfam" id="PF00881"/>
    </source>
</evidence>
<dbReference type="CDD" id="cd02137">
    <property type="entry name" value="MhqN-like"/>
    <property type="match status" value="1"/>
</dbReference>
<dbReference type="Pfam" id="PF00881">
    <property type="entry name" value="Nitroreductase"/>
    <property type="match status" value="1"/>
</dbReference>
<organism evidence="4 5">
    <name type="scientific">Halothiobacillus neapolitanus (strain ATCC 23641 / DSM 15147 / CIP 104769 / NCIMB 8539 / c2)</name>
    <name type="common">Thiobacillus neapolitanus</name>
    <dbReference type="NCBI Taxonomy" id="555778"/>
    <lineage>
        <taxon>Bacteria</taxon>
        <taxon>Pseudomonadati</taxon>
        <taxon>Pseudomonadota</taxon>
        <taxon>Gammaproteobacteria</taxon>
        <taxon>Chromatiales</taxon>
        <taxon>Halothiobacillaceae</taxon>
        <taxon>Halothiobacillus</taxon>
    </lineage>
</organism>
<proteinExistence type="inferred from homology"/>
<dbReference type="GO" id="GO:0016491">
    <property type="term" value="F:oxidoreductase activity"/>
    <property type="evidence" value="ECO:0007669"/>
    <property type="project" value="UniProtKB-KW"/>
</dbReference>
<evidence type="ECO:0000313" key="5">
    <source>
        <dbReference type="Proteomes" id="UP000009102"/>
    </source>
</evidence>
<dbReference type="PANTHER" id="PTHR43673">
    <property type="entry name" value="NAD(P)H NITROREDUCTASE YDGI-RELATED"/>
    <property type="match status" value="1"/>
</dbReference>
<keyword evidence="2" id="KW-0560">Oxidoreductase</keyword>
<dbReference type="KEGG" id="hna:Hneap_1024"/>
<gene>
    <name evidence="4" type="ordered locus">Hneap_1024</name>
</gene>
<dbReference type="PANTHER" id="PTHR43673:SF12">
    <property type="entry name" value="PROTEIN DRGA"/>
    <property type="match status" value="1"/>
</dbReference>
<name>D0KZI7_HALNC</name>
<dbReference type="Gene3D" id="3.40.109.10">
    <property type="entry name" value="NADH Oxidase"/>
    <property type="match status" value="1"/>
</dbReference>
<dbReference type="RefSeq" id="WP_012823896.1">
    <property type="nucleotide sequence ID" value="NC_013422.1"/>
</dbReference>
<comment type="similarity">
    <text evidence="1">Belongs to the nitroreductase family.</text>
</comment>
<evidence type="ECO:0000256" key="2">
    <source>
        <dbReference type="ARBA" id="ARBA00023002"/>
    </source>
</evidence>
<dbReference type="EMBL" id="CP001801">
    <property type="protein sequence ID" value="ACX95860.1"/>
    <property type="molecule type" value="Genomic_DNA"/>
</dbReference>
<dbReference type="InterPro" id="IPR000415">
    <property type="entry name" value="Nitroreductase-like"/>
</dbReference>
<feature type="domain" description="Nitroreductase" evidence="3">
    <location>
        <begin position="7"/>
        <end position="181"/>
    </location>
</feature>
<dbReference type="HOGENOM" id="CLU_070764_4_5_6"/>
<dbReference type="AlphaFoldDB" id="D0KZI7"/>
<dbReference type="InterPro" id="IPR029479">
    <property type="entry name" value="Nitroreductase"/>
</dbReference>
<dbReference type="eggNOG" id="COG0778">
    <property type="taxonomic scope" value="Bacteria"/>
</dbReference>
<reference evidence="4 5" key="1">
    <citation type="submission" date="2009-10" db="EMBL/GenBank/DDBJ databases">
        <title>Complete sequence of Halothiobacillus neapolitanus c2.</title>
        <authorList>
            <consortium name="US DOE Joint Genome Institute"/>
            <person name="Lucas S."/>
            <person name="Copeland A."/>
            <person name="Lapidus A."/>
            <person name="Glavina del Rio T."/>
            <person name="Tice H."/>
            <person name="Bruce D."/>
            <person name="Goodwin L."/>
            <person name="Pitluck S."/>
            <person name="Davenport K."/>
            <person name="Brettin T."/>
            <person name="Detter J.C."/>
            <person name="Han C."/>
            <person name="Tapia R."/>
            <person name="Larimer F."/>
            <person name="Land M."/>
            <person name="Hauser L."/>
            <person name="Kyrpides N."/>
            <person name="Mikhailova N."/>
            <person name="Kerfeld C."/>
            <person name="Cannon G."/>
            <person name="Heinhort S."/>
        </authorList>
    </citation>
    <scope>NUCLEOTIDE SEQUENCE [LARGE SCALE GENOMIC DNA]</scope>
    <source>
        <strain evidence="5">ATCC 23641 / c2</strain>
    </source>
</reference>